<comment type="caution">
    <text evidence="2">The sequence shown here is derived from an EMBL/GenBank/DDBJ whole genome shotgun (WGS) entry which is preliminary data.</text>
</comment>
<dbReference type="GO" id="GO:0047661">
    <property type="term" value="F:amino-acid racemase activity"/>
    <property type="evidence" value="ECO:0007669"/>
    <property type="project" value="InterPro"/>
</dbReference>
<sequence>MSVLIINPNSTEAMTQSMLAAARAATPDLMFDAMTSHDGPPAIQGREDGALAEGPLLRLIDTVTAEGIIVGCFDDTALAEAAKRAPCPVIGLGQAAFFDCALRHRRFSVVTTLSVSVPVIEANIVGYGLSGHLGRVRASDVPVLELERDPQAACAPILAQARRALEEDQVDAIVLGCAGMVKVIAAMRAELPCPVIDPVESAARAMLWMTR</sequence>
<dbReference type="GO" id="GO:0047653">
    <property type="term" value="F:allantoin racemase activity"/>
    <property type="evidence" value="ECO:0007669"/>
    <property type="project" value="UniProtKB-EC"/>
</dbReference>
<dbReference type="InterPro" id="IPR001920">
    <property type="entry name" value="Asp/Glu_race"/>
</dbReference>
<dbReference type="Pfam" id="PF01177">
    <property type="entry name" value="Asp_Glu_race"/>
    <property type="match status" value="1"/>
</dbReference>
<dbReference type="AlphaFoldDB" id="A0A7W6GTE2"/>
<dbReference type="Gene3D" id="3.40.50.12500">
    <property type="match status" value="1"/>
</dbReference>
<dbReference type="InterPro" id="IPR053714">
    <property type="entry name" value="Iso_Racemase_Enz_sf"/>
</dbReference>
<keyword evidence="3" id="KW-1185">Reference proteome</keyword>
<reference evidence="2 3" key="1">
    <citation type="submission" date="2020-08" db="EMBL/GenBank/DDBJ databases">
        <title>Genomic Encyclopedia of Type Strains, Phase IV (KMG-IV): sequencing the most valuable type-strain genomes for metagenomic binning, comparative biology and taxonomic classification.</title>
        <authorList>
            <person name="Goeker M."/>
        </authorList>
    </citation>
    <scope>NUCLEOTIDE SEQUENCE [LARGE SCALE GENOMIC DNA]</scope>
    <source>
        <strain evidence="2 3">DSM 102235</strain>
    </source>
</reference>
<name>A0A7W6GTE2_9RHOB</name>
<comment type="similarity">
    <text evidence="1">Belongs to the HyuE racemase family.</text>
</comment>
<protein>
    <submittedName>
        <fullName evidence="2">Allantoin racemase</fullName>
        <ecNumber evidence="2">5.1.99.3</ecNumber>
    </submittedName>
</protein>
<dbReference type="PANTHER" id="PTHR28047:SF5">
    <property type="entry name" value="PROTEIN DCG1"/>
    <property type="match status" value="1"/>
</dbReference>
<dbReference type="Proteomes" id="UP000541426">
    <property type="component" value="Unassembled WGS sequence"/>
</dbReference>
<dbReference type="EC" id="5.1.99.3" evidence="2"/>
<dbReference type="EMBL" id="JACIEJ010000003">
    <property type="protein sequence ID" value="MBB3985114.1"/>
    <property type="molecule type" value="Genomic_DNA"/>
</dbReference>
<evidence type="ECO:0000313" key="3">
    <source>
        <dbReference type="Proteomes" id="UP000541426"/>
    </source>
</evidence>
<evidence type="ECO:0000313" key="2">
    <source>
        <dbReference type="EMBL" id="MBB3985114.1"/>
    </source>
</evidence>
<keyword evidence="2" id="KW-0413">Isomerase</keyword>
<dbReference type="InterPro" id="IPR052186">
    <property type="entry name" value="Hydantoin_racemase-like"/>
</dbReference>
<dbReference type="PANTHER" id="PTHR28047">
    <property type="entry name" value="PROTEIN DCG1"/>
    <property type="match status" value="1"/>
</dbReference>
<gene>
    <name evidence="2" type="ORF">GGQ68_001443</name>
</gene>
<dbReference type="SUPFAM" id="SSF53681">
    <property type="entry name" value="Aspartate/glutamate racemase"/>
    <property type="match status" value="1"/>
</dbReference>
<organism evidence="2 3">
    <name type="scientific">Sagittula marina</name>
    <dbReference type="NCBI Taxonomy" id="943940"/>
    <lineage>
        <taxon>Bacteria</taxon>
        <taxon>Pseudomonadati</taxon>
        <taxon>Pseudomonadota</taxon>
        <taxon>Alphaproteobacteria</taxon>
        <taxon>Rhodobacterales</taxon>
        <taxon>Roseobacteraceae</taxon>
        <taxon>Sagittula</taxon>
    </lineage>
</organism>
<dbReference type="InterPro" id="IPR015942">
    <property type="entry name" value="Asp/Glu/hydantoin_racemase"/>
</dbReference>
<evidence type="ECO:0000256" key="1">
    <source>
        <dbReference type="ARBA" id="ARBA00038414"/>
    </source>
</evidence>
<dbReference type="RefSeq" id="WP_183964368.1">
    <property type="nucleotide sequence ID" value="NZ_BAABBZ010000059.1"/>
</dbReference>
<proteinExistence type="inferred from homology"/>
<accession>A0A7W6GTE2</accession>